<evidence type="ECO:0000313" key="5">
    <source>
        <dbReference type="Proteomes" id="UP000619260"/>
    </source>
</evidence>
<keyword evidence="2" id="KW-0472">Membrane</keyword>
<accession>A0A8J3YJ00</accession>
<sequence>MVPIRFTWLVLRKPLFWVGIASVAAVVVAFGLYWFQPWKLVTNETADDPLAAVPPAATAPATPGAPSGSATAAAPPAGPRVLLKGEFITHEHDTSGSARVVVQPDGSRTLEIADLDTSNGPDLRVWLSDQPVKQGTAGWTVFDDGKWVELGKLKGNKGNQVYDIPASADLDSLRSVTIWCKRFSVSFGAAALA</sequence>
<evidence type="ECO:0000259" key="3">
    <source>
        <dbReference type="PROSITE" id="PS51549"/>
    </source>
</evidence>
<proteinExistence type="predicted"/>
<feature type="domain" description="DM13" evidence="3">
    <location>
        <begin position="81"/>
        <end position="193"/>
    </location>
</feature>
<feature type="region of interest" description="Disordered" evidence="1">
    <location>
        <begin position="52"/>
        <end position="75"/>
    </location>
</feature>
<keyword evidence="2" id="KW-0812">Transmembrane</keyword>
<protein>
    <recommendedName>
        <fullName evidence="3">DM13 domain-containing protein</fullName>
    </recommendedName>
</protein>
<evidence type="ECO:0000256" key="2">
    <source>
        <dbReference type="SAM" id="Phobius"/>
    </source>
</evidence>
<reference evidence="4" key="1">
    <citation type="submission" date="2021-01" db="EMBL/GenBank/DDBJ databases">
        <title>Whole genome shotgun sequence of Virgisporangium aliadipatigenens NBRC 105644.</title>
        <authorList>
            <person name="Komaki H."/>
            <person name="Tamura T."/>
        </authorList>
    </citation>
    <scope>NUCLEOTIDE SEQUENCE</scope>
    <source>
        <strain evidence="4">NBRC 105644</strain>
    </source>
</reference>
<comment type="caution">
    <text evidence="4">The sequence shown here is derived from an EMBL/GenBank/DDBJ whole genome shotgun (WGS) entry which is preliminary data.</text>
</comment>
<dbReference type="Pfam" id="PF10517">
    <property type="entry name" value="DM13"/>
    <property type="match status" value="1"/>
</dbReference>
<dbReference type="PROSITE" id="PS51549">
    <property type="entry name" value="DM13"/>
    <property type="match status" value="1"/>
</dbReference>
<evidence type="ECO:0000256" key="1">
    <source>
        <dbReference type="SAM" id="MobiDB-lite"/>
    </source>
</evidence>
<dbReference type="InterPro" id="IPR019545">
    <property type="entry name" value="DM13_domain"/>
</dbReference>
<keyword evidence="2" id="KW-1133">Transmembrane helix</keyword>
<name>A0A8J3YJ00_9ACTN</name>
<dbReference type="EMBL" id="BOPF01000004">
    <property type="protein sequence ID" value="GIJ44796.1"/>
    <property type="molecule type" value="Genomic_DNA"/>
</dbReference>
<gene>
    <name evidence="4" type="ORF">Val02_16820</name>
</gene>
<keyword evidence="5" id="KW-1185">Reference proteome</keyword>
<feature type="transmembrane region" description="Helical" evidence="2">
    <location>
        <begin position="15"/>
        <end position="35"/>
    </location>
</feature>
<dbReference type="AlphaFoldDB" id="A0A8J3YJ00"/>
<dbReference type="Proteomes" id="UP000619260">
    <property type="component" value="Unassembled WGS sequence"/>
</dbReference>
<organism evidence="4 5">
    <name type="scientific">Virgisporangium aliadipatigenens</name>
    <dbReference type="NCBI Taxonomy" id="741659"/>
    <lineage>
        <taxon>Bacteria</taxon>
        <taxon>Bacillati</taxon>
        <taxon>Actinomycetota</taxon>
        <taxon>Actinomycetes</taxon>
        <taxon>Micromonosporales</taxon>
        <taxon>Micromonosporaceae</taxon>
        <taxon>Virgisporangium</taxon>
    </lineage>
</organism>
<evidence type="ECO:0000313" key="4">
    <source>
        <dbReference type="EMBL" id="GIJ44796.1"/>
    </source>
</evidence>